<keyword evidence="4" id="KW-0472">Membrane</keyword>
<evidence type="ECO:0000313" key="7">
    <source>
        <dbReference type="Proteomes" id="UP001500782"/>
    </source>
</evidence>
<dbReference type="Pfam" id="PF06803">
    <property type="entry name" value="DUF1232"/>
    <property type="match status" value="1"/>
</dbReference>
<reference evidence="7" key="1">
    <citation type="journal article" date="2019" name="Int. J. Syst. Evol. Microbiol.">
        <title>The Global Catalogue of Microorganisms (GCM) 10K type strain sequencing project: providing services to taxonomists for standard genome sequencing and annotation.</title>
        <authorList>
            <consortium name="The Broad Institute Genomics Platform"/>
            <consortium name="The Broad Institute Genome Sequencing Center for Infectious Disease"/>
            <person name="Wu L."/>
            <person name="Ma J."/>
        </authorList>
    </citation>
    <scope>NUCLEOTIDE SEQUENCE [LARGE SCALE GENOMIC DNA]</scope>
    <source>
        <strain evidence="7">JCM 9731</strain>
    </source>
</reference>
<evidence type="ECO:0000256" key="2">
    <source>
        <dbReference type="ARBA" id="ARBA00022692"/>
    </source>
</evidence>
<sequence>MIEVRKFFRRFTFVFKFWKSVPFIKDFFLSNEVETYKKVLSGTLILGYALFPFDIIPDFILLLGIFDDVVVIGFIVERMIKWAPPSLKEKYRFHDRE</sequence>
<dbReference type="InterPro" id="IPR010652">
    <property type="entry name" value="DUF1232"/>
</dbReference>
<comment type="caution">
    <text evidence="6">The sequence shown here is derived from an EMBL/GenBank/DDBJ whole genome shotgun (WGS) entry which is preliminary data.</text>
</comment>
<evidence type="ECO:0000313" key="6">
    <source>
        <dbReference type="EMBL" id="GAA0338474.1"/>
    </source>
</evidence>
<evidence type="ECO:0000256" key="3">
    <source>
        <dbReference type="ARBA" id="ARBA00022989"/>
    </source>
</evidence>
<name>A0ABP3G854_9BACI</name>
<evidence type="ECO:0000256" key="1">
    <source>
        <dbReference type="ARBA" id="ARBA00004127"/>
    </source>
</evidence>
<keyword evidence="3" id="KW-1133">Transmembrane helix</keyword>
<gene>
    <name evidence="6" type="ORF">GCM10008967_30950</name>
</gene>
<dbReference type="EMBL" id="BAAADJ010000054">
    <property type="protein sequence ID" value="GAA0338474.1"/>
    <property type="molecule type" value="Genomic_DNA"/>
</dbReference>
<accession>A0ABP3G854</accession>
<keyword evidence="7" id="KW-1185">Reference proteome</keyword>
<protein>
    <submittedName>
        <fullName evidence="6">DUF1232 domain-containing protein</fullName>
    </submittedName>
</protein>
<evidence type="ECO:0000259" key="5">
    <source>
        <dbReference type="Pfam" id="PF06803"/>
    </source>
</evidence>
<proteinExistence type="predicted"/>
<evidence type="ECO:0000256" key="4">
    <source>
        <dbReference type="ARBA" id="ARBA00023136"/>
    </source>
</evidence>
<comment type="subcellular location">
    <subcellularLocation>
        <location evidence="1">Endomembrane system</location>
        <topology evidence="1">Multi-pass membrane protein</topology>
    </subcellularLocation>
</comment>
<keyword evidence="2" id="KW-0812">Transmembrane</keyword>
<dbReference type="Proteomes" id="UP001500782">
    <property type="component" value="Unassembled WGS sequence"/>
</dbReference>
<organism evidence="6 7">
    <name type="scientific">Bacillus carboniphilus</name>
    <dbReference type="NCBI Taxonomy" id="86663"/>
    <lineage>
        <taxon>Bacteria</taxon>
        <taxon>Bacillati</taxon>
        <taxon>Bacillota</taxon>
        <taxon>Bacilli</taxon>
        <taxon>Bacillales</taxon>
        <taxon>Bacillaceae</taxon>
        <taxon>Bacillus</taxon>
    </lineage>
</organism>
<feature type="domain" description="DUF1232" evidence="5">
    <location>
        <begin position="44"/>
        <end position="74"/>
    </location>
</feature>